<organism evidence="3 4">
    <name type="scientific">Pseudomonas nitroreducens</name>
    <dbReference type="NCBI Taxonomy" id="46680"/>
    <lineage>
        <taxon>Bacteria</taxon>
        <taxon>Pseudomonadati</taxon>
        <taxon>Pseudomonadota</taxon>
        <taxon>Gammaproteobacteria</taxon>
        <taxon>Pseudomonadales</taxon>
        <taxon>Pseudomonadaceae</taxon>
        <taxon>Pseudomonas</taxon>
    </lineage>
</organism>
<reference evidence="3 4" key="1">
    <citation type="submission" date="2019-05" db="EMBL/GenBank/DDBJ databases">
        <authorList>
            <person name="Moore K."/>
            <person name="O'Neill P."/>
            <person name="Farbos A."/>
            <person name="Studholme D.J."/>
        </authorList>
    </citation>
    <scope>NUCLEOTIDE SEQUENCE [LARGE SCALE GENOMIC DNA]</scope>
    <source>
        <strain evidence="3 4">DSM 9128</strain>
    </source>
</reference>
<evidence type="ECO:0000313" key="3">
    <source>
        <dbReference type="EMBL" id="TLP77974.1"/>
    </source>
</evidence>
<dbReference type="InterPro" id="IPR032623">
    <property type="entry name" value="FecR_N"/>
</dbReference>
<dbReference type="Proteomes" id="UP000307510">
    <property type="component" value="Unassembled WGS sequence"/>
</dbReference>
<proteinExistence type="predicted"/>
<accession>A0A5R9AIH9</accession>
<dbReference type="InterPro" id="IPR012373">
    <property type="entry name" value="Ferrdict_sens_TM"/>
</dbReference>
<gene>
    <name evidence="3" type="ORF">FEA48_01915</name>
</gene>
<dbReference type="PIRSF" id="PIRSF018266">
    <property type="entry name" value="FecR"/>
    <property type="match status" value="1"/>
</dbReference>
<dbReference type="RefSeq" id="WP_138212295.1">
    <property type="nucleotide sequence ID" value="NZ_VASG01000001.1"/>
</dbReference>
<evidence type="ECO:0000259" key="1">
    <source>
        <dbReference type="Pfam" id="PF04773"/>
    </source>
</evidence>
<comment type="caution">
    <text evidence="3">The sequence shown here is derived from an EMBL/GenBank/DDBJ whole genome shotgun (WGS) entry which is preliminary data.</text>
</comment>
<dbReference type="PANTHER" id="PTHR30273">
    <property type="entry name" value="PERIPLASMIC SIGNAL SENSOR AND SIGMA FACTOR ACTIVATOR FECR-RELATED"/>
    <property type="match status" value="1"/>
</dbReference>
<dbReference type="EMBL" id="VASG01000001">
    <property type="protein sequence ID" value="TLP77974.1"/>
    <property type="molecule type" value="Genomic_DNA"/>
</dbReference>
<dbReference type="Gene3D" id="2.60.120.1440">
    <property type="match status" value="1"/>
</dbReference>
<evidence type="ECO:0000259" key="2">
    <source>
        <dbReference type="Pfam" id="PF16220"/>
    </source>
</evidence>
<protein>
    <submittedName>
        <fullName evidence="3">DUF4880 domain-containing protein</fullName>
    </submittedName>
</protein>
<dbReference type="Pfam" id="PF04773">
    <property type="entry name" value="FecR"/>
    <property type="match status" value="1"/>
</dbReference>
<dbReference type="Pfam" id="PF16220">
    <property type="entry name" value="DUF4880"/>
    <property type="match status" value="1"/>
</dbReference>
<dbReference type="AlphaFoldDB" id="A0A5R9AIH9"/>
<dbReference type="InterPro" id="IPR006860">
    <property type="entry name" value="FecR"/>
</dbReference>
<evidence type="ECO:0000313" key="4">
    <source>
        <dbReference type="Proteomes" id="UP000307510"/>
    </source>
</evidence>
<dbReference type="PANTHER" id="PTHR30273:SF2">
    <property type="entry name" value="PROTEIN FECR"/>
    <property type="match status" value="1"/>
</dbReference>
<sequence length="326" mass="36218">MNSDQNKLSHASLQQAANWYVLLQDENPSAQLHAQWRQWFDLHAEHQAAWHYVERIGQRFAPLQGERQLAGRVLKSSGERQLSRRQGLKSLLVLSGGLLLGWGTWRGTTLPRLVQGWSADYSTSTAETREAILADGTHLWLAAISAVDADFSPDQRLLRLRFGEVLVDTAKDAAHRPFLVDTEQGRLRALGTRFAVRQLGDATRLNVYSGAVEIRTADSGERRVLEAGQRVDFTRLAIGEVSAAQTAGESWVRHVLTAENMSLGQLVEELGRYRHGYLGCDPAVAQLPVMGAFPLDDSDQALRLLAAALPVKVQRLTPWWVSIESV</sequence>
<reference evidence="4" key="2">
    <citation type="submission" date="2019-06" db="EMBL/GenBank/DDBJ databases">
        <title>AzeR, a transcriptional regulator that responds to azelaic acid in Pseudomonas nitroreducens.</title>
        <authorList>
            <person name="Bez C."/>
            <person name="Javvadi S.G."/>
            <person name="Bertani I."/>
            <person name="Devescovi G."/>
            <person name="Studholme D.J."/>
            <person name="Geller A."/>
            <person name="Levy A."/>
            <person name="Venturi V."/>
        </authorList>
    </citation>
    <scope>NUCLEOTIDE SEQUENCE [LARGE SCALE GENOMIC DNA]</scope>
    <source>
        <strain evidence="4">DSM 9128</strain>
    </source>
</reference>
<feature type="domain" description="FecR protein" evidence="1">
    <location>
        <begin position="120"/>
        <end position="213"/>
    </location>
</feature>
<name>A0A5R9AIH9_PSENT</name>
<dbReference type="GO" id="GO:0016989">
    <property type="term" value="F:sigma factor antagonist activity"/>
    <property type="evidence" value="ECO:0007669"/>
    <property type="project" value="TreeGrafter"/>
</dbReference>
<feature type="domain" description="FecR N-terminal" evidence="2">
    <location>
        <begin position="14"/>
        <end position="56"/>
    </location>
</feature>